<keyword evidence="3" id="KW-1185">Reference proteome</keyword>
<dbReference type="SUPFAM" id="SSF51735">
    <property type="entry name" value="NAD(P)-binding Rossmann-fold domains"/>
    <property type="match status" value="1"/>
</dbReference>
<dbReference type="PANTHER" id="PTHR43245:SF13">
    <property type="entry name" value="UDP-D-APIOSE_UDP-D-XYLOSE SYNTHASE 2"/>
    <property type="match status" value="1"/>
</dbReference>
<dbReference type="PANTHER" id="PTHR43245">
    <property type="entry name" value="BIFUNCTIONAL POLYMYXIN RESISTANCE PROTEIN ARNA"/>
    <property type="match status" value="1"/>
</dbReference>
<dbReference type="RefSeq" id="WP_091106263.1">
    <property type="nucleotide sequence ID" value="NZ_FMHZ01000002.1"/>
</dbReference>
<dbReference type="AlphaFoldDB" id="A0A1C6VYJ3"/>
<gene>
    <name evidence="2" type="ORF">GA0070606_5708</name>
</gene>
<reference evidence="3" key="1">
    <citation type="submission" date="2016-06" db="EMBL/GenBank/DDBJ databases">
        <authorList>
            <person name="Varghese N."/>
            <person name="Submissions Spin"/>
        </authorList>
    </citation>
    <scope>NUCLEOTIDE SEQUENCE [LARGE SCALE GENOMIC DNA]</scope>
    <source>
        <strain evidence="3">DSM 43903</strain>
    </source>
</reference>
<dbReference type="PROSITE" id="PS00061">
    <property type="entry name" value="ADH_SHORT"/>
    <property type="match status" value="1"/>
</dbReference>
<feature type="domain" description="NAD-dependent epimerase/dehydratase" evidence="1">
    <location>
        <begin position="5"/>
        <end position="239"/>
    </location>
</feature>
<dbReference type="EMBL" id="FMHZ01000002">
    <property type="protein sequence ID" value="SCL71405.1"/>
    <property type="molecule type" value="Genomic_DNA"/>
</dbReference>
<accession>A0A1C6VYJ3</accession>
<dbReference type="InterPro" id="IPR050177">
    <property type="entry name" value="Lipid_A_modif_metabolic_enz"/>
</dbReference>
<evidence type="ECO:0000313" key="2">
    <source>
        <dbReference type="EMBL" id="SCL71405.1"/>
    </source>
</evidence>
<sequence>MPRSIVTGGFGFVGSHVVERLVRRGDEVVVYDLADPPPDLAPAAGAVRHVRGDVRDADALAAAAAGADEVYHLAAVVGVDRYLSRPLDVVEINVDGTRNALRAALRAGARVVVSSTSEVYGRNPRVPWREDDDRVLGSTATDRWSYSTSKAAAEHLAFAFHRQEGLPVTVLRYFNVYGPRQRPAYVLSRTIARLLRGVPPVVYDDGRQTRCFTWIDEAAEATLLAAAHPRAVGECFNIGSSVETTVAEAIRLAGTVTGVPVAALTADTGAGLGARYQDIPRRVPDCGKAAALLDWRARVPLVTGLRRTVEWARRNPWWTAQADDGLVVR</sequence>
<name>A0A1C6VYJ3_9ACTN</name>
<organism evidence="2 3">
    <name type="scientific">Micromonospora citrea</name>
    <dbReference type="NCBI Taxonomy" id="47855"/>
    <lineage>
        <taxon>Bacteria</taxon>
        <taxon>Bacillati</taxon>
        <taxon>Actinomycetota</taxon>
        <taxon>Actinomycetes</taxon>
        <taxon>Micromonosporales</taxon>
        <taxon>Micromonosporaceae</taxon>
        <taxon>Micromonospora</taxon>
    </lineage>
</organism>
<evidence type="ECO:0000313" key="3">
    <source>
        <dbReference type="Proteomes" id="UP000199001"/>
    </source>
</evidence>
<dbReference type="InterPro" id="IPR036291">
    <property type="entry name" value="NAD(P)-bd_dom_sf"/>
</dbReference>
<dbReference type="STRING" id="47855.GA0070606_5708"/>
<dbReference type="InterPro" id="IPR001509">
    <property type="entry name" value="Epimerase_deHydtase"/>
</dbReference>
<protein>
    <submittedName>
        <fullName evidence="2">UDP-glucose 4-epimerase</fullName>
    </submittedName>
</protein>
<dbReference type="InterPro" id="IPR020904">
    <property type="entry name" value="Sc_DH/Rdtase_CS"/>
</dbReference>
<evidence type="ECO:0000259" key="1">
    <source>
        <dbReference type="Pfam" id="PF01370"/>
    </source>
</evidence>
<dbReference type="Pfam" id="PF01370">
    <property type="entry name" value="Epimerase"/>
    <property type="match status" value="1"/>
</dbReference>
<dbReference type="OrthoDB" id="9801785at2"/>
<dbReference type="Gene3D" id="3.40.50.720">
    <property type="entry name" value="NAD(P)-binding Rossmann-like Domain"/>
    <property type="match status" value="1"/>
</dbReference>
<proteinExistence type="predicted"/>
<dbReference type="Proteomes" id="UP000199001">
    <property type="component" value="Unassembled WGS sequence"/>
</dbReference>